<dbReference type="InParanoid" id="C7Q4J1"/>
<dbReference type="KEGG" id="cai:Caci_3051"/>
<dbReference type="EMBL" id="CP001700">
    <property type="protein sequence ID" value="ACU71960.1"/>
    <property type="molecule type" value="Genomic_DNA"/>
</dbReference>
<reference evidence="1" key="1">
    <citation type="journal article" date="2009" name="Stand. Genomic Sci.">
        <title>Complete genome sequence of Catenulispora acidiphila type strain (ID 139908).</title>
        <authorList>
            <person name="Copeland A."/>
            <person name="Lapidus A."/>
            <person name="Glavina Del Rio T."/>
            <person name="Nolan M."/>
            <person name="Lucas S."/>
            <person name="Chen F."/>
            <person name="Tice H."/>
            <person name="Cheng J.F."/>
            <person name="Bruce D."/>
            <person name="Goodwin L."/>
            <person name="Pitluck S."/>
            <person name="Mikhailova N."/>
            <person name="Pati A."/>
            <person name="Ivanova N."/>
            <person name="Mavromatis K."/>
            <person name="Chen A."/>
            <person name="Palaniappan K."/>
            <person name="Chain P."/>
            <person name="Land M."/>
            <person name="Hauser L."/>
            <person name="Chang Y.J."/>
            <person name="Jeffries C.D."/>
            <person name="Chertkov O."/>
            <person name="Brettin T."/>
            <person name="Detter J.C."/>
            <person name="Han C."/>
            <person name="Ali Z."/>
            <person name="Tindall B.J."/>
            <person name="Goker M."/>
            <person name="Bristow J."/>
            <person name="Eisen J.A."/>
            <person name="Markowitz V."/>
            <person name="Hugenholtz P."/>
            <person name="Kyrpides N.C."/>
            <person name="Klenk H.P."/>
        </authorList>
    </citation>
    <scope>NUCLEOTIDE SEQUENCE [LARGE SCALE GENOMIC DNA]</scope>
    <source>
        <strain evidence="1">DSM 44928</strain>
    </source>
</reference>
<keyword evidence="2" id="KW-1185">Reference proteome</keyword>
<sequence>MSLIDEVLDAVTDPESGLFDALYAADTAAAHLKRAGARRNGTLGSEKVYRRAQGEVESASRLASGLDEPFRGLFDVLLGAFHELDAYRFAAAMELQDDYALAELEYAEAVARKALTRVLDADLRHPVAAQAGQLGRAA</sequence>
<dbReference type="STRING" id="479433.Caci_3051"/>
<evidence type="ECO:0000313" key="1">
    <source>
        <dbReference type="EMBL" id="ACU71960.1"/>
    </source>
</evidence>
<protein>
    <submittedName>
        <fullName evidence="1">Uncharacterized protein</fullName>
    </submittedName>
</protein>
<dbReference type="RefSeq" id="WP_012787253.1">
    <property type="nucleotide sequence ID" value="NC_013131.1"/>
</dbReference>
<gene>
    <name evidence="1" type="ordered locus">Caci_3051</name>
</gene>
<organism evidence="1 2">
    <name type="scientific">Catenulispora acidiphila (strain DSM 44928 / JCM 14897 / NBRC 102108 / NRRL B-24433 / ID139908)</name>
    <dbReference type="NCBI Taxonomy" id="479433"/>
    <lineage>
        <taxon>Bacteria</taxon>
        <taxon>Bacillati</taxon>
        <taxon>Actinomycetota</taxon>
        <taxon>Actinomycetes</taxon>
        <taxon>Catenulisporales</taxon>
        <taxon>Catenulisporaceae</taxon>
        <taxon>Catenulispora</taxon>
    </lineage>
</organism>
<dbReference type="AlphaFoldDB" id="C7Q4J1"/>
<name>C7Q4J1_CATAD</name>
<dbReference type="HOGENOM" id="CLU_1851514_0_0_11"/>
<accession>C7Q4J1</accession>
<proteinExistence type="predicted"/>
<dbReference type="Proteomes" id="UP000000851">
    <property type="component" value="Chromosome"/>
</dbReference>
<evidence type="ECO:0000313" key="2">
    <source>
        <dbReference type="Proteomes" id="UP000000851"/>
    </source>
</evidence>